<feature type="compositionally biased region" description="Acidic residues" evidence="1">
    <location>
        <begin position="141"/>
        <end position="157"/>
    </location>
</feature>
<evidence type="ECO:0000313" key="2">
    <source>
        <dbReference type="EMBL" id="MFC4908516.1"/>
    </source>
</evidence>
<accession>A0ABV9TYA5</accession>
<keyword evidence="3" id="KW-1185">Reference proteome</keyword>
<evidence type="ECO:0000256" key="1">
    <source>
        <dbReference type="SAM" id="MobiDB-lite"/>
    </source>
</evidence>
<sequence>MTCFFDAAHGPGMQTILWTPQWGAARNVTACPACAQRWLTYQQQMAAGQPGYPAPQPGYPQAGYPAQPGYPAAGYPHAGYDADYDHHHRRGPGWAGVAAAGAAGLVGGALINEMLDDDEPRQQVVYEVTNNEYVTNNDYNDYSDNEYISDDSDDNSW</sequence>
<dbReference type="RefSeq" id="WP_378255253.1">
    <property type="nucleotide sequence ID" value="NZ_JBHSIT010000004.1"/>
</dbReference>
<comment type="caution">
    <text evidence="2">The sequence shown here is derived from an EMBL/GenBank/DDBJ whole genome shotgun (WGS) entry which is preliminary data.</text>
</comment>
<feature type="region of interest" description="Disordered" evidence="1">
    <location>
        <begin position="135"/>
        <end position="157"/>
    </location>
</feature>
<name>A0ABV9TYA5_9ACTN</name>
<organism evidence="2 3">
    <name type="scientific">Actinomadura gamaensis</name>
    <dbReference type="NCBI Taxonomy" id="1763541"/>
    <lineage>
        <taxon>Bacteria</taxon>
        <taxon>Bacillati</taxon>
        <taxon>Actinomycetota</taxon>
        <taxon>Actinomycetes</taxon>
        <taxon>Streptosporangiales</taxon>
        <taxon>Thermomonosporaceae</taxon>
        <taxon>Actinomadura</taxon>
    </lineage>
</organism>
<reference evidence="3" key="1">
    <citation type="journal article" date="2019" name="Int. J. Syst. Evol. Microbiol.">
        <title>The Global Catalogue of Microorganisms (GCM) 10K type strain sequencing project: providing services to taxonomists for standard genome sequencing and annotation.</title>
        <authorList>
            <consortium name="The Broad Institute Genomics Platform"/>
            <consortium name="The Broad Institute Genome Sequencing Center for Infectious Disease"/>
            <person name="Wu L."/>
            <person name="Ma J."/>
        </authorList>
    </citation>
    <scope>NUCLEOTIDE SEQUENCE [LARGE SCALE GENOMIC DNA]</scope>
    <source>
        <strain evidence="3">KLKA75</strain>
    </source>
</reference>
<dbReference type="EMBL" id="JBHSIT010000004">
    <property type="protein sequence ID" value="MFC4908516.1"/>
    <property type="molecule type" value="Genomic_DNA"/>
</dbReference>
<evidence type="ECO:0000313" key="3">
    <source>
        <dbReference type="Proteomes" id="UP001595872"/>
    </source>
</evidence>
<gene>
    <name evidence="2" type="ORF">ACFPCY_14385</name>
</gene>
<proteinExistence type="predicted"/>
<protein>
    <submittedName>
        <fullName evidence="2">Uncharacterized protein</fullName>
    </submittedName>
</protein>
<dbReference type="Proteomes" id="UP001595872">
    <property type="component" value="Unassembled WGS sequence"/>
</dbReference>